<dbReference type="EMBL" id="JARYZI010000001">
    <property type="protein sequence ID" value="MDH8676780.1"/>
    <property type="molecule type" value="Genomic_DNA"/>
</dbReference>
<dbReference type="RefSeq" id="WP_281092579.1">
    <property type="nucleotide sequence ID" value="NZ_JARYZI010000001.1"/>
</dbReference>
<reference evidence="2 3" key="1">
    <citation type="submission" date="2023-04" db="EMBL/GenBank/DDBJ databases">
        <title>Fusibacter bizertensis strain WBS, isolated from littoral bottom sediments of the Arctic seas - biochemical and genomic analysis.</title>
        <authorList>
            <person name="Brioukhanov A.L."/>
        </authorList>
    </citation>
    <scope>NUCLEOTIDE SEQUENCE [LARGE SCALE GENOMIC DNA]</scope>
    <source>
        <strain evidence="2 3">WBS</strain>
    </source>
</reference>
<feature type="transmembrane region" description="Helical" evidence="1">
    <location>
        <begin position="96"/>
        <end position="123"/>
    </location>
</feature>
<proteinExistence type="predicted"/>
<keyword evidence="1" id="KW-0812">Transmembrane</keyword>
<feature type="transmembrane region" description="Helical" evidence="1">
    <location>
        <begin position="48"/>
        <end position="65"/>
    </location>
</feature>
<name>A0ABT6N8N5_9FIRM</name>
<accession>A0ABT6N8N5</accession>
<evidence type="ECO:0000313" key="3">
    <source>
        <dbReference type="Proteomes" id="UP001158045"/>
    </source>
</evidence>
<keyword evidence="1" id="KW-1133">Transmembrane helix</keyword>
<keyword evidence="1" id="KW-0472">Membrane</keyword>
<gene>
    <name evidence="2" type="ORF">QE109_01410</name>
</gene>
<dbReference type="Proteomes" id="UP001158045">
    <property type="component" value="Unassembled WGS sequence"/>
</dbReference>
<feature type="transmembrane region" description="Helical" evidence="1">
    <location>
        <begin position="12"/>
        <end position="28"/>
    </location>
</feature>
<evidence type="ECO:0000313" key="2">
    <source>
        <dbReference type="EMBL" id="MDH8676780.1"/>
    </source>
</evidence>
<organism evidence="2 3">
    <name type="scientific">Fusibacter bizertensis</name>
    <dbReference type="NCBI Taxonomy" id="1488331"/>
    <lineage>
        <taxon>Bacteria</taxon>
        <taxon>Bacillati</taxon>
        <taxon>Bacillota</taxon>
        <taxon>Clostridia</taxon>
        <taxon>Eubacteriales</taxon>
        <taxon>Eubacteriales Family XII. Incertae Sedis</taxon>
        <taxon>Fusibacter</taxon>
    </lineage>
</organism>
<sequence length="197" mass="23772">MTRIIKRWEIALYYLLIFLIAGVLIYISYWQKSKEYVIKLDKITLENIYGLIFVVFLNLFIWGKYKVAQTRIMKLSNEWQEIDAFSSKKTKYIISIYIVLAVLFLFGIRMTYSNYLLLLIAWMNKYFERILNKGYLDSKRFIVKNKMYELDEIVAYKDNFGTNFNVYYDHENYQIFTGSDLIKDRIIDALKGKRRLL</sequence>
<evidence type="ECO:0000256" key="1">
    <source>
        <dbReference type="SAM" id="Phobius"/>
    </source>
</evidence>
<evidence type="ECO:0008006" key="4">
    <source>
        <dbReference type="Google" id="ProtNLM"/>
    </source>
</evidence>
<comment type="caution">
    <text evidence="2">The sequence shown here is derived from an EMBL/GenBank/DDBJ whole genome shotgun (WGS) entry which is preliminary data.</text>
</comment>
<keyword evidence="3" id="KW-1185">Reference proteome</keyword>
<protein>
    <recommendedName>
        <fullName evidence="4">DUF5673 domain-containing protein</fullName>
    </recommendedName>
</protein>